<dbReference type="Proteomes" id="UP001605036">
    <property type="component" value="Unassembled WGS sequence"/>
</dbReference>
<name>A0ABD1XZH5_9MARC</name>
<reference evidence="1 2" key="1">
    <citation type="submission" date="2024-09" db="EMBL/GenBank/DDBJ databases">
        <title>Chromosome-scale assembly of Riccia fluitans.</title>
        <authorList>
            <person name="Paukszto L."/>
            <person name="Sawicki J."/>
            <person name="Karawczyk K."/>
            <person name="Piernik-Szablinska J."/>
            <person name="Szczecinska M."/>
            <person name="Mazdziarz M."/>
        </authorList>
    </citation>
    <scope>NUCLEOTIDE SEQUENCE [LARGE SCALE GENOMIC DNA]</scope>
    <source>
        <strain evidence="1">Rf_01</strain>
        <tissue evidence="1">Aerial parts of the thallus</tissue>
    </source>
</reference>
<evidence type="ECO:0000313" key="1">
    <source>
        <dbReference type="EMBL" id="KAL2613306.1"/>
    </source>
</evidence>
<gene>
    <name evidence="1" type="ORF">R1flu_024998</name>
</gene>
<accession>A0ABD1XZH5</accession>
<proteinExistence type="predicted"/>
<comment type="caution">
    <text evidence="1">The sequence shown here is derived from an EMBL/GenBank/DDBJ whole genome shotgun (WGS) entry which is preliminary data.</text>
</comment>
<keyword evidence="2" id="KW-1185">Reference proteome</keyword>
<organism evidence="1 2">
    <name type="scientific">Riccia fluitans</name>
    <dbReference type="NCBI Taxonomy" id="41844"/>
    <lineage>
        <taxon>Eukaryota</taxon>
        <taxon>Viridiplantae</taxon>
        <taxon>Streptophyta</taxon>
        <taxon>Embryophyta</taxon>
        <taxon>Marchantiophyta</taxon>
        <taxon>Marchantiopsida</taxon>
        <taxon>Marchantiidae</taxon>
        <taxon>Marchantiales</taxon>
        <taxon>Ricciaceae</taxon>
        <taxon>Riccia</taxon>
    </lineage>
</organism>
<protein>
    <submittedName>
        <fullName evidence="1">Uncharacterized protein</fullName>
    </submittedName>
</protein>
<sequence length="96" mass="10451">MITDFTGFNCAPEILSKHSIILHKFLKLPSSALIATPLSSANSLCNNVLPLGMLTPRLKPILRIVAHKKECCTLLKAFTKSNLQKITGSFRVVASS</sequence>
<evidence type="ECO:0000313" key="2">
    <source>
        <dbReference type="Proteomes" id="UP001605036"/>
    </source>
</evidence>
<dbReference type="EMBL" id="JBHFFA010000007">
    <property type="protein sequence ID" value="KAL2613306.1"/>
    <property type="molecule type" value="Genomic_DNA"/>
</dbReference>
<dbReference type="AlphaFoldDB" id="A0ABD1XZH5"/>